<name>A0A395NWC4_TRIAR</name>
<evidence type="ECO:0000313" key="2">
    <source>
        <dbReference type="Proteomes" id="UP000266272"/>
    </source>
</evidence>
<reference evidence="1 2" key="1">
    <citation type="journal article" date="2018" name="PLoS Pathog.">
        <title>Evolution of structural diversity of trichothecenes, a family of toxins produced by plant pathogenic and entomopathogenic fungi.</title>
        <authorList>
            <person name="Proctor R.H."/>
            <person name="McCormick S.P."/>
            <person name="Kim H.S."/>
            <person name="Cardoza R.E."/>
            <person name="Stanley A.M."/>
            <person name="Lindo L."/>
            <person name="Kelly A."/>
            <person name="Brown D.W."/>
            <person name="Lee T."/>
            <person name="Vaughan M.M."/>
            <person name="Alexander N.J."/>
            <person name="Busman M."/>
            <person name="Gutierrez S."/>
        </authorList>
    </citation>
    <scope>NUCLEOTIDE SEQUENCE [LARGE SCALE GENOMIC DNA]</scope>
    <source>
        <strain evidence="1 2">IBT 40837</strain>
    </source>
</reference>
<dbReference type="InterPro" id="IPR036188">
    <property type="entry name" value="FAD/NAD-bd_sf"/>
</dbReference>
<dbReference type="OrthoDB" id="655030at2759"/>
<evidence type="ECO:0000313" key="1">
    <source>
        <dbReference type="EMBL" id="RFU80355.1"/>
    </source>
</evidence>
<accession>A0A395NWC4</accession>
<protein>
    <submittedName>
        <fullName evidence="1">Monooxygenase, fad-binding</fullName>
    </submittedName>
</protein>
<proteinExistence type="predicted"/>
<dbReference type="Gene3D" id="3.50.50.60">
    <property type="entry name" value="FAD/NAD(P)-binding domain"/>
    <property type="match status" value="1"/>
</dbReference>
<dbReference type="GO" id="GO:0004497">
    <property type="term" value="F:monooxygenase activity"/>
    <property type="evidence" value="ECO:0007669"/>
    <property type="project" value="UniProtKB-KW"/>
</dbReference>
<organism evidence="1 2">
    <name type="scientific">Trichoderma arundinaceum</name>
    <dbReference type="NCBI Taxonomy" id="490622"/>
    <lineage>
        <taxon>Eukaryota</taxon>
        <taxon>Fungi</taxon>
        <taxon>Dikarya</taxon>
        <taxon>Ascomycota</taxon>
        <taxon>Pezizomycotina</taxon>
        <taxon>Sordariomycetes</taxon>
        <taxon>Hypocreomycetidae</taxon>
        <taxon>Hypocreales</taxon>
        <taxon>Hypocreaceae</taxon>
        <taxon>Trichoderma</taxon>
    </lineage>
</organism>
<dbReference type="EMBL" id="PXOA01000113">
    <property type="protein sequence ID" value="RFU80355.1"/>
    <property type="molecule type" value="Genomic_DNA"/>
</dbReference>
<dbReference type="STRING" id="490622.A0A395NWC4"/>
<keyword evidence="2" id="KW-1185">Reference proteome</keyword>
<gene>
    <name evidence="1" type="ORF">TARUN_1821</name>
</gene>
<keyword evidence="1" id="KW-0560">Oxidoreductase</keyword>
<keyword evidence="1" id="KW-0503">Monooxygenase</keyword>
<sequence length="159" mass="17286">MQKGGLAIFLNGIPNPLDKNWGTLLSSNKGMAFFLSPYDELSVAWGMSYRTPTIEEPLKISSIEDAQSIIEVCRELSNEFPEPLQSILNATNPKDVSRLAARDKQPFNHDISATGPVLFIGDSNHAVSPFSGYGASLALKGDWEAFPTVVQIQVFNGNG</sequence>
<comment type="caution">
    <text evidence="1">The sequence shown here is derived from an EMBL/GenBank/DDBJ whole genome shotgun (WGS) entry which is preliminary data.</text>
</comment>
<dbReference type="Proteomes" id="UP000266272">
    <property type="component" value="Unassembled WGS sequence"/>
</dbReference>
<dbReference type="AlphaFoldDB" id="A0A395NWC4"/>